<sequence>MSSTKVAEHVALESLPPVTENARRLFGSLAYLLRPPLHYLPSELLSEIFLIATHDTEDRYHALLTPISLSHVSSRWRHVALSTGGLWTNIILTFPVSRAQISCAVSWLRRSQSHPLDIFLDFRDPSWDWELAESSHAFRWQDMEAILRLLMTHVHRWNRFELLTDTWAPIYTFLCYTRRVESAPWLESISLSRCNACFASKGATFAPVEMREPIPLFGGLAFQKLREVSLSGVHIDWALSSLSNLTTLEFRYLASDVTPSLEEFVGILTECPNLQKLSIIGRGPNLTAIRSQGSPSSDEHDTNDIHAKIQPTIHLPHLKHFVFGFADTDYAAKLLSLFSAPLMEELTLEGFSVGLDLHEPHAPDATPILEWFSVNRQSNVPHTDFTVSSSTSLISLDRIRSLRLIGIKSDKMTFARLFDELQGLTHLGLFSTETSALLALMPPTSNGHRLQPPCPLLKKLESRDVDPDAFADLVLARQPIDSGAGLEKTCYEATHDLSSEDHAKLISAGVNIVFLNSESYEAEHSDPPDIEL</sequence>
<dbReference type="AlphaFoldDB" id="A0A369K421"/>
<dbReference type="OrthoDB" id="3252356at2759"/>
<dbReference type="SUPFAM" id="SSF52047">
    <property type="entry name" value="RNI-like"/>
    <property type="match status" value="1"/>
</dbReference>
<protein>
    <submittedName>
        <fullName evidence="1">Uncharacterized protein</fullName>
    </submittedName>
</protein>
<dbReference type="Proteomes" id="UP000076154">
    <property type="component" value="Unassembled WGS sequence"/>
</dbReference>
<dbReference type="InParanoid" id="A0A369K421"/>
<dbReference type="EMBL" id="LUEZ02000017">
    <property type="protein sequence ID" value="RDB27395.1"/>
    <property type="molecule type" value="Genomic_DNA"/>
</dbReference>
<dbReference type="STRING" id="39966.A0A369K421"/>
<accession>A0A369K421</accession>
<name>A0A369K421_HYPMA</name>
<evidence type="ECO:0000313" key="1">
    <source>
        <dbReference type="EMBL" id="RDB27395.1"/>
    </source>
</evidence>
<organism evidence="1 2">
    <name type="scientific">Hypsizygus marmoreus</name>
    <name type="common">White beech mushroom</name>
    <name type="synonym">Agaricus marmoreus</name>
    <dbReference type="NCBI Taxonomy" id="39966"/>
    <lineage>
        <taxon>Eukaryota</taxon>
        <taxon>Fungi</taxon>
        <taxon>Dikarya</taxon>
        <taxon>Basidiomycota</taxon>
        <taxon>Agaricomycotina</taxon>
        <taxon>Agaricomycetes</taxon>
        <taxon>Agaricomycetidae</taxon>
        <taxon>Agaricales</taxon>
        <taxon>Tricholomatineae</taxon>
        <taxon>Lyophyllaceae</taxon>
        <taxon>Hypsizygus</taxon>
    </lineage>
</organism>
<reference evidence="1" key="1">
    <citation type="submission" date="2018-04" db="EMBL/GenBank/DDBJ databases">
        <title>Whole genome sequencing of Hypsizygus marmoreus.</title>
        <authorList>
            <person name="Choi I.-G."/>
            <person name="Min B."/>
            <person name="Kim J.-G."/>
            <person name="Kim S."/>
            <person name="Oh Y.-L."/>
            <person name="Kong W.-S."/>
            <person name="Park H."/>
            <person name="Jeong J."/>
            <person name="Song E.-S."/>
        </authorList>
    </citation>
    <scope>NUCLEOTIDE SEQUENCE [LARGE SCALE GENOMIC DNA]</scope>
    <source>
        <strain evidence="1">51987-8</strain>
    </source>
</reference>
<comment type="caution">
    <text evidence="1">The sequence shown here is derived from an EMBL/GenBank/DDBJ whole genome shotgun (WGS) entry which is preliminary data.</text>
</comment>
<proteinExistence type="predicted"/>
<gene>
    <name evidence="1" type="ORF">Hypma_004349</name>
</gene>
<dbReference type="Gene3D" id="3.80.10.10">
    <property type="entry name" value="Ribonuclease Inhibitor"/>
    <property type="match status" value="1"/>
</dbReference>
<evidence type="ECO:0000313" key="2">
    <source>
        <dbReference type="Proteomes" id="UP000076154"/>
    </source>
</evidence>
<dbReference type="InterPro" id="IPR032675">
    <property type="entry name" value="LRR_dom_sf"/>
</dbReference>
<keyword evidence="2" id="KW-1185">Reference proteome</keyword>